<organism evidence="4 5">
    <name type="scientific">Metallosphaera yellowstonensis MK1</name>
    <dbReference type="NCBI Taxonomy" id="671065"/>
    <lineage>
        <taxon>Archaea</taxon>
        <taxon>Thermoproteota</taxon>
        <taxon>Thermoprotei</taxon>
        <taxon>Sulfolobales</taxon>
        <taxon>Sulfolobaceae</taxon>
        <taxon>Metallosphaera</taxon>
    </lineage>
</organism>
<dbReference type="GO" id="GO:0004476">
    <property type="term" value="F:mannose-6-phosphate isomerase activity"/>
    <property type="evidence" value="ECO:0007669"/>
    <property type="project" value="InterPro"/>
</dbReference>
<dbReference type="GO" id="GO:0097367">
    <property type="term" value="F:carbohydrate derivative binding"/>
    <property type="evidence" value="ECO:0007669"/>
    <property type="project" value="InterPro"/>
</dbReference>
<dbReference type="Pfam" id="PF01380">
    <property type="entry name" value="SIS"/>
    <property type="match status" value="1"/>
</dbReference>
<accession>H2C8M6</accession>
<sequence>MVIYEKWYDLYQEAEKLPVAEIKGEIACIGMGGSGVTCEVLKAFRELETLRHADTVIAVSYSGETAETLLQVKESLRQGKRVIAVTSGGTLSRLCKEVVKVPGGLQPRFAFPLLIHPVLRMTVQGDLSELKEAVKDIRGMREQSSSLANEMFTKIPVFYASKYLGVAKRFKQEINENAKYPAFFGEIPEVHHNEVESYVHGKNLYPVVIEGDKVDEITSSLLKARAFKVTRPLYDVSYLIALAGFLSVELARMNGEDPERLHVIPKARERSKETLLNH</sequence>
<dbReference type="GO" id="GO:0004347">
    <property type="term" value="F:glucose-6-phosphate isomerase activity"/>
    <property type="evidence" value="ECO:0007669"/>
    <property type="project" value="InterPro"/>
</dbReference>
<evidence type="ECO:0000313" key="5">
    <source>
        <dbReference type="Proteomes" id="UP000003980"/>
    </source>
</evidence>
<dbReference type="Proteomes" id="UP000003980">
    <property type="component" value="Unassembled WGS sequence"/>
</dbReference>
<dbReference type="GO" id="GO:0005975">
    <property type="term" value="P:carbohydrate metabolic process"/>
    <property type="evidence" value="ECO:0007669"/>
    <property type="project" value="InterPro"/>
</dbReference>
<dbReference type="AlphaFoldDB" id="H2C8M6"/>
<evidence type="ECO:0000256" key="1">
    <source>
        <dbReference type="ARBA" id="ARBA00010523"/>
    </source>
</evidence>
<dbReference type="CDD" id="cd05637">
    <property type="entry name" value="SIS_PGI_PMI_2"/>
    <property type="match status" value="1"/>
</dbReference>
<evidence type="ECO:0000259" key="3">
    <source>
        <dbReference type="PROSITE" id="PS51464"/>
    </source>
</evidence>
<gene>
    <name evidence="4" type="ORF">MetMK1DRAFT_00029400</name>
</gene>
<dbReference type="SUPFAM" id="SSF53697">
    <property type="entry name" value="SIS domain"/>
    <property type="match status" value="1"/>
</dbReference>
<dbReference type="Pfam" id="PF10432">
    <property type="entry name" value="bact-PGI_C"/>
    <property type="match status" value="1"/>
</dbReference>
<comment type="similarity">
    <text evidence="1">Belongs to the PGI/PMI family.</text>
</comment>
<reference evidence="4 5" key="1">
    <citation type="submission" date="2012-01" db="EMBL/GenBank/DDBJ databases">
        <title>Improved High-Quality Draft sequence of Metallosphaera yellowstonensis MK1.</title>
        <authorList>
            <consortium name="US DOE Joint Genome Institute"/>
            <person name="Lucas S."/>
            <person name="Han J."/>
            <person name="Cheng J.-F."/>
            <person name="Goodwin L."/>
            <person name="Pitluck S."/>
            <person name="Peters L."/>
            <person name="Teshima H."/>
            <person name="Detter J.C."/>
            <person name="Han C."/>
            <person name="Tapia R."/>
            <person name="Land M."/>
            <person name="Hauser L."/>
            <person name="Kyrpides N."/>
            <person name="Kozubal M."/>
            <person name="Macur R.E."/>
            <person name="Jay Z."/>
            <person name="Inskeep W."/>
            <person name="Woyke T."/>
        </authorList>
    </citation>
    <scope>NUCLEOTIDE SEQUENCE [LARGE SCALE GENOMIC DNA]</scope>
    <source>
        <strain evidence="4 5">MK1</strain>
    </source>
</reference>
<dbReference type="eggNOG" id="arCOG00052">
    <property type="taxonomic scope" value="Archaea"/>
</dbReference>
<dbReference type="EMBL" id="JH597770">
    <property type="protein sequence ID" value="EHP68502.1"/>
    <property type="molecule type" value="Genomic_DNA"/>
</dbReference>
<dbReference type="InterPro" id="IPR019490">
    <property type="entry name" value="Glu6P/Mann6P_isomerase_C"/>
</dbReference>
<name>H2C8M6_9CREN</name>
<evidence type="ECO:0000256" key="2">
    <source>
        <dbReference type="ARBA" id="ARBA00023235"/>
    </source>
</evidence>
<dbReference type="NCBIfam" id="TIGR02128">
    <property type="entry name" value="G6PI_arch"/>
    <property type="match status" value="1"/>
</dbReference>
<evidence type="ECO:0000313" key="4">
    <source>
        <dbReference type="EMBL" id="EHP68502.1"/>
    </source>
</evidence>
<feature type="domain" description="SIS" evidence="3">
    <location>
        <begin position="1"/>
        <end position="138"/>
    </location>
</feature>
<protein>
    <submittedName>
        <fullName evidence="4">Bifunctional phosphoglucose/phosphomannose isomerase</fullName>
    </submittedName>
</protein>
<dbReference type="HOGENOM" id="CLU_059687_0_0_2"/>
<dbReference type="RefSeq" id="WP_009074989.1">
    <property type="nucleotide sequence ID" value="NZ_JH597770.1"/>
</dbReference>
<dbReference type="InterPro" id="IPR001347">
    <property type="entry name" value="SIS_dom"/>
</dbReference>
<dbReference type="PROSITE" id="PS51464">
    <property type="entry name" value="SIS"/>
    <property type="match status" value="1"/>
</dbReference>
<dbReference type="Gene3D" id="3.40.50.10490">
    <property type="entry name" value="Glucose-6-phosphate isomerase like protein, domain 1"/>
    <property type="match status" value="2"/>
</dbReference>
<dbReference type="InterPro" id="IPR046348">
    <property type="entry name" value="SIS_dom_sf"/>
</dbReference>
<keyword evidence="2 4" id="KW-0413">Isomerase</keyword>
<keyword evidence="5" id="KW-1185">Reference proteome</keyword>
<dbReference type="STRING" id="671065.MetMK1DRAFT_00029400"/>
<proteinExistence type="inferred from homology"/>
<dbReference type="GO" id="GO:1901135">
    <property type="term" value="P:carbohydrate derivative metabolic process"/>
    <property type="evidence" value="ECO:0007669"/>
    <property type="project" value="InterPro"/>
</dbReference>